<dbReference type="InterPro" id="IPR043502">
    <property type="entry name" value="DNA/RNA_pol_sf"/>
</dbReference>
<proteinExistence type="predicted"/>
<name>A0A6A6LT57_HEVBR</name>
<organism evidence="2 3">
    <name type="scientific">Hevea brasiliensis</name>
    <name type="common">Para rubber tree</name>
    <name type="synonym">Siphonia brasiliensis</name>
    <dbReference type="NCBI Taxonomy" id="3981"/>
    <lineage>
        <taxon>Eukaryota</taxon>
        <taxon>Viridiplantae</taxon>
        <taxon>Streptophyta</taxon>
        <taxon>Embryophyta</taxon>
        <taxon>Tracheophyta</taxon>
        <taxon>Spermatophyta</taxon>
        <taxon>Magnoliopsida</taxon>
        <taxon>eudicotyledons</taxon>
        <taxon>Gunneridae</taxon>
        <taxon>Pentapetalae</taxon>
        <taxon>rosids</taxon>
        <taxon>fabids</taxon>
        <taxon>Malpighiales</taxon>
        <taxon>Euphorbiaceae</taxon>
        <taxon>Crotonoideae</taxon>
        <taxon>Micrandreae</taxon>
        <taxon>Hevea</taxon>
    </lineage>
</organism>
<dbReference type="PANTHER" id="PTHR11439:SF467">
    <property type="entry name" value="INTEGRASE CATALYTIC DOMAIN-CONTAINING PROTEIN"/>
    <property type="match status" value="1"/>
</dbReference>
<keyword evidence="3" id="KW-1185">Reference proteome</keyword>
<dbReference type="Proteomes" id="UP000467840">
    <property type="component" value="Chromosome 16"/>
</dbReference>
<feature type="domain" description="Reverse transcriptase Ty1/copia-type" evidence="1">
    <location>
        <begin position="32"/>
        <end position="99"/>
    </location>
</feature>
<comment type="caution">
    <text evidence="2">The sequence shown here is derived from an EMBL/GenBank/DDBJ whole genome shotgun (WGS) entry which is preliminary data.</text>
</comment>
<dbReference type="PANTHER" id="PTHR11439">
    <property type="entry name" value="GAG-POL-RELATED RETROTRANSPOSON"/>
    <property type="match status" value="1"/>
</dbReference>
<evidence type="ECO:0000259" key="1">
    <source>
        <dbReference type="Pfam" id="PF07727"/>
    </source>
</evidence>
<accession>A0A6A6LT57</accession>
<gene>
    <name evidence="2" type="ORF">GH714_016587</name>
</gene>
<evidence type="ECO:0000313" key="3">
    <source>
        <dbReference type="Proteomes" id="UP000467840"/>
    </source>
</evidence>
<dbReference type="EMBL" id="JAAGAX010000009">
    <property type="protein sequence ID" value="KAF2303313.1"/>
    <property type="molecule type" value="Genomic_DNA"/>
</dbReference>
<protein>
    <recommendedName>
        <fullName evidence="1">Reverse transcriptase Ty1/copia-type domain-containing protein</fullName>
    </recommendedName>
</protein>
<dbReference type="AlphaFoldDB" id="A0A6A6LT57"/>
<dbReference type="Pfam" id="PF07727">
    <property type="entry name" value="RVT_2"/>
    <property type="match status" value="1"/>
</dbReference>
<evidence type="ECO:0000313" key="2">
    <source>
        <dbReference type="EMBL" id="KAF2303313.1"/>
    </source>
</evidence>
<reference evidence="2 3" key="1">
    <citation type="journal article" date="2020" name="Mol. Plant">
        <title>The Chromosome-Based Rubber Tree Genome Provides New Insights into Spurge Genome Evolution and Rubber Biosynthesis.</title>
        <authorList>
            <person name="Liu J."/>
            <person name="Shi C."/>
            <person name="Shi C.C."/>
            <person name="Li W."/>
            <person name="Zhang Q.J."/>
            <person name="Zhang Y."/>
            <person name="Li K."/>
            <person name="Lu H.F."/>
            <person name="Shi C."/>
            <person name="Zhu S.T."/>
            <person name="Xiao Z.Y."/>
            <person name="Nan H."/>
            <person name="Yue Y."/>
            <person name="Zhu X.G."/>
            <person name="Wu Y."/>
            <person name="Hong X.N."/>
            <person name="Fan G.Y."/>
            <person name="Tong Y."/>
            <person name="Zhang D."/>
            <person name="Mao C.L."/>
            <person name="Liu Y.L."/>
            <person name="Hao S.J."/>
            <person name="Liu W.Q."/>
            <person name="Lv M.Q."/>
            <person name="Zhang H.B."/>
            <person name="Liu Y."/>
            <person name="Hu-Tang G.R."/>
            <person name="Wang J.P."/>
            <person name="Wang J.H."/>
            <person name="Sun Y.H."/>
            <person name="Ni S.B."/>
            <person name="Chen W.B."/>
            <person name="Zhang X.C."/>
            <person name="Jiao Y.N."/>
            <person name="Eichler E.E."/>
            <person name="Li G.H."/>
            <person name="Liu X."/>
            <person name="Gao L.Z."/>
        </authorList>
    </citation>
    <scope>NUCLEOTIDE SEQUENCE [LARGE SCALE GENOMIC DNA]</scope>
    <source>
        <strain evidence="3">cv. GT1</strain>
        <tissue evidence="2">Leaf</tissue>
    </source>
</reference>
<dbReference type="InterPro" id="IPR013103">
    <property type="entry name" value="RVT_2"/>
</dbReference>
<dbReference type="SUPFAM" id="SSF56672">
    <property type="entry name" value="DNA/RNA polymerases"/>
    <property type="match status" value="1"/>
</dbReference>
<sequence>MPRCSMASPFPSPNHTHHPLTVTPWSSGLKLGSSSTHLQSVITALQCDFMLKDLGNLEYFLGIESHATPNGLLLTQSKYIHDLPAKANMQSCNGIATPATPGDKLTACNGCSMANPFLYRTIVGCLQYLTFTRPDITYSVNKVSQFMHSPTEEQWIAIKHILRYLKSSPSHCLLISKSPSQRIRVHMNADGASNLHD</sequence>